<evidence type="ECO:0000313" key="3">
    <source>
        <dbReference type="EMBL" id="WOG86768.1"/>
    </source>
</evidence>
<keyword evidence="1" id="KW-0862">Zinc</keyword>
<reference evidence="3" key="2">
    <citation type="submission" date="2022-03" db="EMBL/GenBank/DDBJ databases">
        <title>Draft title - Genomic analysis of global carrot germplasm unveils the trajectory of domestication and the origin of high carotenoid orange carrot.</title>
        <authorList>
            <person name="Iorizzo M."/>
            <person name="Ellison S."/>
            <person name="Senalik D."/>
            <person name="Macko-Podgorni A."/>
            <person name="Grzebelus D."/>
            <person name="Bostan H."/>
            <person name="Rolling W."/>
            <person name="Curaba J."/>
            <person name="Simon P."/>
        </authorList>
    </citation>
    <scope>NUCLEOTIDE SEQUENCE</scope>
    <source>
        <tissue evidence="3">Leaf</tissue>
    </source>
</reference>
<dbReference type="GO" id="GO:0003676">
    <property type="term" value="F:nucleic acid binding"/>
    <property type="evidence" value="ECO:0007669"/>
    <property type="project" value="InterPro"/>
</dbReference>
<dbReference type="EMBL" id="CP093344">
    <property type="protein sequence ID" value="WOG86768.1"/>
    <property type="molecule type" value="Genomic_DNA"/>
</dbReference>
<keyword evidence="4" id="KW-1185">Reference proteome</keyword>
<dbReference type="KEGG" id="dcr:108207278"/>
<dbReference type="SUPFAM" id="SSF57756">
    <property type="entry name" value="Retrovirus zinc finger-like domains"/>
    <property type="match status" value="1"/>
</dbReference>
<proteinExistence type="predicted"/>
<keyword evidence="1" id="KW-0863">Zinc-finger</keyword>
<dbReference type="PROSITE" id="PS50158">
    <property type="entry name" value="ZF_CCHC"/>
    <property type="match status" value="1"/>
</dbReference>
<dbReference type="InterPro" id="IPR040256">
    <property type="entry name" value="At4g02000-like"/>
</dbReference>
<dbReference type="Proteomes" id="UP000077755">
    <property type="component" value="Chromosome 2"/>
</dbReference>
<name>A0AAF0WEQ0_DAUCS</name>
<dbReference type="PANTHER" id="PTHR31286">
    <property type="entry name" value="GLYCINE-RICH CELL WALL STRUCTURAL PROTEIN 1.8-LIKE"/>
    <property type="match status" value="1"/>
</dbReference>
<dbReference type="AlphaFoldDB" id="A0AAF0WEQ0"/>
<accession>A0AAF0WEQ0</accession>
<evidence type="ECO:0000256" key="1">
    <source>
        <dbReference type="PROSITE-ProRule" id="PRU00047"/>
    </source>
</evidence>
<organism evidence="3 4">
    <name type="scientific">Daucus carota subsp. sativus</name>
    <name type="common">Carrot</name>
    <dbReference type="NCBI Taxonomy" id="79200"/>
    <lineage>
        <taxon>Eukaryota</taxon>
        <taxon>Viridiplantae</taxon>
        <taxon>Streptophyta</taxon>
        <taxon>Embryophyta</taxon>
        <taxon>Tracheophyta</taxon>
        <taxon>Spermatophyta</taxon>
        <taxon>Magnoliopsida</taxon>
        <taxon>eudicotyledons</taxon>
        <taxon>Gunneridae</taxon>
        <taxon>Pentapetalae</taxon>
        <taxon>asterids</taxon>
        <taxon>campanulids</taxon>
        <taxon>Apiales</taxon>
        <taxon>Apiaceae</taxon>
        <taxon>Apioideae</taxon>
        <taxon>Scandiceae</taxon>
        <taxon>Daucinae</taxon>
        <taxon>Daucus</taxon>
        <taxon>Daucus sect. Daucus</taxon>
    </lineage>
</organism>
<feature type="domain" description="CCHC-type" evidence="2">
    <location>
        <begin position="208"/>
        <end position="221"/>
    </location>
</feature>
<dbReference type="InterPro" id="IPR025558">
    <property type="entry name" value="DUF4283"/>
</dbReference>
<dbReference type="GO" id="GO:0008270">
    <property type="term" value="F:zinc ion binding"/>
    <property type="evidence" value="ECO:0007669"/>
    <property type="project" value="UniProtKB-KW"/>
</dbReference>
<sequence length="297" mass="34277">MEKSKASLEEMCARLVLEDEEGEEILVGEEEVVKTKESFILVGRFLTDKNINFPAMQHVLSSLWRPREGVEIHDLGIGRYSFVFYHILELQKVIDGAPWNFEQSLLVFHKLETDDPNVVALDRMDIWVQVYDIPLRMLTEKIVQSIGNLVGTFVKMDPTTLNGLWKQYIRIRVTMDIKKPLKRRMKLKREGGSSSWINYKYERLSMFCFVCGRLGHSDRDCEIVYANPEKMVEWAYGVWLRAPTKNTRMQKMGSKWLRNGPDGVRSWQVGNNHGGGVDVAVRFMETGGVVSEIPRVC</sequence>
<gene>
    <name evidence="3" type="ORF">DCAR_0205986</name>
</gene>
<protein>
    <recommendedName>
        <fullName evidence="2">CCHC-type domain-containing protein</fullName>
    </recommendedName>
</protein>
<evidence type="ECO:0000313" key="4">
    <source>
        <dbReference type="Proteomes" id="UP000077755"/>
    </source>
</evidence>
<dbReference type="Pfam" id="PF14392">
    <property type="entry name" value="zf-CCHC_4"/>
    <property type="match status" value="1"/>
</dbReference>
<dbReference type="InterPro" id="IPR001878">
    <property type="entry name" value="Znf_CCHC"/>
</dbReference>
<evidence type="ECO:0000259" key="2">
    <source>
        <dbReference type="PROSITE" id="PS50158"/>
    </source>
</evidence>
<dbReference type="Pfam" id="PF14111">
    <property type="entry name" value="DUF4283"/>
    <property type="match status" value="1"/>
</dbReference>
<dbReference type="InterPro" id="IPR036875">
    <property type="entry name" value="Znf_CCHC_sf"/>
</dbReference>
<dbReference type="PANTHER" id="PTHR31286:SF153">
    <property type="entry name" value="DUF4283 DOMAIN PROTEIN"/>
    <property type="match status" value="1"/>
</dbReference>
<reference evidence="3" key="1">
    <citation type="journal article" date="2016" name="Nat. Genet.">
        <title>A high-quality carrot genome assembly provides new insights into carotenoid accumulation and asterid genome evolution.</title>
        <authorList>
            <person name="Iorizzo M."/>
            <person name="Ellison S."/>
            <person name="Senalik D."/>
            <person name="Zeng P."/>
            <person name="Satapoomin P."/>
            <person name="Huang J."/>
            <person name="Bowman M."/>
            <person name="Iovene M."/>
            <person name="Sanseverino W."/>
            <person name="Cavagnaro P."/>
            <person name="Yildiz M."/>
            <person name="Macko-Podgorni A."/>
            <person name="Moranska E."/>
            <person name="Grzebelus E."/>
            <person name="Grzebelus D."/>
            <person name="Ashrafi H."/>
            <person name="Zheng Z."/>
            <person name="Cheng S."/>
            <person name="Spooner D."/>
            <person name="Van Deynze A."/>
            <person name="Simon P."/>
        </authorList>
    </citation>
    <scope>NUCLEOTIDE SEQUENCE</scope>
    <source>
        <tissue evidence="3">Leaf</tissue>
    </source>
</reference>
<keyword evidence="1" id="KW-0479">Metal-binding</keyword>
<dbReference type="InterPro" id="IPR025836">
    <property type="entry name" value="Zn_knuckle_CX2CX4HX4C"/>
</dbReference>